<dbReference type="RefSeq" id="WP_107142662.1">
    <property type="nucleotide sequence ID" value="NZ_CP028324.1"/>
</dbReference>
<organism evidence="1 2">
    <name type="scientific">Pseudoduganella armeniaca</name>
    <dbReference type="NCBI Taxonomy" id="2072590"/>
    <lineage>
        <taxon>Bacteria</taxon>
        <taxon>Pseudomonadati</taxon>
        <taxon>Pseudomonadota</taxon>
        <taxon>Betaproteobacteria</taxon>
        <taxon>Burkholderiales</taxon>
        <taxon>Oxalobacteraceae</taxon>
        <taxon>Telluria group</taxon>
        <taxon>Pseudoduganella</taxon>
    </lineage>
</organism>
<evidence type="ECO:0000313" key="1">
    <source>
        <dbReference type="EMBL" id="AVR97317.1"/>
    </source>
</evidence>
<proteinExistence type="predicted"/>
<dbReference type="Proteomes" id="UP000240505">
    <property type="component" value="Chromosome"/>
</dbReference>
<protein>
    <recommendedName>
        <fullName evidence="3">RHS repeat protein</fullName>
    </recommendedName>
</protein>
<evidence type="ECO:0008006" key="3">
    <source>
        <dbReference type="Google" id="ProtNLM"/>
    </source>
</evidence>
<sequence>MKYDPVGLLQTMKYDPVGRLIEQQLGWRNVEFRPDPYRPDAQVDMQAAIQRCYRYDRSGKLTSIDDTRRGHIEYRYDPIGRLTYDDKVSR</sequence>
<evidence type="ECO:0000313" key="2">
    <source>
        <dbReference type="Proteomes" id="UP000240505"/>
    </source>
</evidence>
<dbReference type="EMBL" id="CP028324">
    <property type="protein sequence ID" value="AVR97317.1"/>
    <property type="molecule type" value="Genomic_DNA"/>
</dbReference>
<name>A0A2R4CCF8_9BURK</name>
<gene>
    <name evidence="1" type="ORF">C9I28_17950</name>
</gene>
<keyword evidence="2" id="KW-1185">Reference proteome</keyword>
<accession>A0A2R4CCF8</accession>
<reference evidence="1 2" key="1">
    <citation type="submission" date="2018-03" db="EMBL/GenBank/DDBJ databases">
        <title>Massilia armeniaca sp. nov., isolated from desert soil.</title>
        <authorList>
            <person name="Huang H."/>
            <person name="Ren M."/>
        </authorList>
    </citation>
    <scope>NUCLEOTIDE SEQUENCE [LARGE SCALE GENOMIC DNA]</scope>
    <source>
        <strain evidence="1 2">ZMN-3</strain>
    </source>
</reference>
<dbReference type="KEGG" id="masz:C9I28_17950"/>
<dbReference type="OrthoDB" id="8553452at2"/>
<dbReference type="AlphaFoldDB" id="A0A2R4CCF8"/>
<dbReference type="Gene3D" id="2.180.10.10">
    <property type="entry name" value="RHS repeat-associated core"/>
    <property type="match status" value="1"/>
</dbReference>